<dbReference type="Pfam" id="PF00374">
    <property type="entry name" value="NiFeSe_Hases"/>
    <property type="match status" value="2"/>
</dbReference>
<feature type="binding site" evidence="6">
    <location>
        <position position="87"/>
    </location>
    <ligand>
        <name>Fe cation</name>
        <dbReference type="ChEBI" id="CHEBI:24875"/>
    </ligand>
</feature>
<feature type="binding site" evidence="6">
    <location>
        <position position="65"/>
    </location>
    <ligand>
        <name>Mg(2+)</name>
        <dbReference type="ChEBI" id="CHEBI:18420"/>
    </ligand>
</feature>
<keyword evidence="3 6" id="KW-0533">Nickel</keyword>
<feature type="binding site" evidence="6">
    <location>
        <position position="431"/>
    </location>
    <ligand>
        <name>Mg(2+)</name>
        <dbReference type="ChEBI" id="CHEBI:18420"/>
    </ligand>
</feature>
<evidence type="ECO:0000256" key="2">
    <source>
        <dbReference type="ARBA" id="ARBA00009292"/>
    </source>
</evidence>
<accession>A0A6M1RTE2</accession>
<keyword evidence="6" id="KW-0460">Magnesium</keyword>
<dbReference type="PANTHER" id="PTHR43600:SF2">
    <property type="entry name" value="F420-NON-REDUCING HYDROGENASE VHU SUBUNIT A"/>
    <property type="match status" value="1"/>
</dbReference>
<dbReference type="EMBL" id="JAAKYA010000006">
    <property type="protein sequence ID" value="NGO38042.1"/>
    <property type="molecule type" value="Genomic_DNA"/>
</dbReference>
<evidence type="ECO:0000256" key="5">
    <source>
        <dbReference type="ARBA" id="ARBA00023002"/>
    </source>
</evidence>
<dbReference type="PROSITE" id="PS00507">
    <property type="entry name" value="NI_HGENASE_L_1"/>
    <property type="match status" value="1"/>
</dbReference>
<keyword evidence="6" id="KW-0408">Iron</keyword>
<evidence type="ECO:0000256" key="3">
    <source>
        <dbReference type="ARBA" id="ARBA00022596"/>
    </source>
</evidence>
<dbReference type="InterPro" id="IPR018194">
    <property type="entry name" value="Ni-dep_hyd_lsu_Ni_BS"/>
</dbReference>
<dbReference type="SUPFAM" id="SSF56762">
    <property type="entry name" value="HydB/Nqo4-like"/>
    <property type="match status" value="1"/>
</dbReference>
<protein>
    <submittedName>
        <fullName evidence="7">Ni/Fe hydrogenase subunit alpha</fullName>
    </submittedName>
</protein>
<evidence type="ECO:0000256" key="4">
    <source>
        <dbReference type="ARBA" id="ARBA00022723"/>
    </source>
</evidence>
<keyword evidence="5" id="KW-0560">Oxidoreductase</keyword>
<dbReference type="PANTHER" id="PTHR43600">
    <property type="entry name" value="COENZYME F420 HYDROGENASE, SUBUNIT ALPHA"/>
    <property type="match status" value="1"/>
</dbReference>
<gene>
    <name evidence="7" type="ORF">G4L39_01340</name>
</gene>
<proteinExistence type="inferred from homology"/>
<feature type="binding site" evidence="6">
    <location>
        <position position="87"/>
    </location>
    <ligand>
        <name>Ni(2+)</name>
        <dbReference type="ChEBI" id="CHEBI:49786"/>
    </ligand>
</feature>
<comment type="similarity">
    <text evidence="2">Belongs to the [NiFe]/[NiFeSe] hydrogenase large subunit family.</text>
</comment>
<evidence type="ECO:0000256" key="1">
    <source>
        <dbReference type="ARBA" id="ARBA00001967"/>
    </source>
</evidence>
<feature type="binding site" evidence="6">
    <location>
        <position position="480"/>
    </location>
    <ligand>
        <name>Fe cation</name>
        <dbReference type="ChEBI" id="CHEBI:24875"/>
    </ligand>
</feature>
<comment type="caution">
    <text evidence="7">The sequence shown here is derived from an EMBL/GenBank/DDBJ whole genome shotgun (WGS) entry which is preliminary data.</text>
</comment>
<keyword evidence="8" id="KW-1185">Reference proteome</keyword>
<dbReference type="InterPro" id="IPR029014">
    <property type="entry name" value="NiFe-Hase_large"/>
</dbReference>
<dbReference type="InterPro" id="IPR001501">
    <property type="entry name" value="Ni-dep_hyd_lsu"/>
</dbReference>
<sequence>MQPEAQTLWNQAARRANTAYAEHRRKVTIDPITRLEGHGKIDIFLDPDGNVEQAYLQIPELRGFEVFCQGRPAEEMPQITSRICGVCPTAHHMAATKALDDLYHVEPPPAARKIRELVYHAFMLEDHALHVYLLGGPDFIVGPDAPAALRNVVGVAQKVGPEVARRVISIRRRLRDLISWLGGKVIHPVLGLPGGVAKRLDPEKLPEFQQLATEALDFALFTHDVFQRIVLQNPDYLRLITSPDYTHRTYYMGLVDPQNRVDFYDGQLRVVNPDGHEYARFDVRQYRDFIAEHVEPWSYVKFCYLKPLGWHGFEEGPRTSIYAVAPLARLNAADSMATPRAREAARLFFSTLSGKPVHHTLANHWARVIEIIQAAERMVELTRDPEITSDQIRRLPTEKPTVGIGVVEAPRGTLIHHYETDERGLITRANLIVATQNNAARIAMSVDRAAKALIRNGAVSDALLNKIEMAFRAYDPCFGCATHARPGHLPLTLNLYDHQKRLVRQITRTD</sequence>
<dbReference type="Gene3D" id="1.10.645.10">
    <property type="entry name" value="Cytochrome-c3 Hydrogenase, chain B"/>
    <property type="match status" value="1"/>
</dbReference>
<name>A0A6M1RTE2_9BACT</name>
<feature type="binding site" evidence="6">
    <location>
        <position position="477"/>
    </location>
    <ligand>
        <name>Ni(2+)</name>
        <dbReference type="ChEBI" id="CHEBI:49786"/>
    </ligand>
</feature>
<dbReference type="RefSeq" id="WP_165105327.1">
    <property type="nucleotide sequence ID" value="NZ_JAAKYA010000006.1"/>
</dbReference>
<dbReference type="GO" id="GO:0016151">
    <property type="term" value="F:nickel cation binding"/>
    <property type="evidence" value="ECO:0007669"/>
    <property type="project" value="InterPro"/>
</dbReference>
<dbReference type="Proteomes" id="UP000477311">
    <property type="component" value="Unassembled WGS sequence"/>
</dbReference>
<evidence type="ECO:0000313" key="7">
    <source>
        <dbReference type="EMBL" id="NGO38042.1"/>
    </source>
</evidence>
<comment type="cofactor">
    <cofactor evidence="6">
        <name>Fe cation</name>
        <dbReference type="ChEBI" id="CHEBI:24875"/>
    </cofactor>
</comment>
<reference evidence="7 8" key="1">
    <citation type="submission" date="2020-02" db="EMBL/GenBank/DDBJ databases">
        <title>Draft genome sequence of Limisphaera ngatamarikiensis NGM72.4T, a thermophilic Verrucomicrobia grouped in subdivision 3.</title>
        <authorList>
            <person name="Carere C.R."/>
            <person name="Steen J."/>
            <person name="Hugenholtz P."/>
            <person name="Stott M.B."/>
        </authorList>
    </citation>
    <scope>NUCLEOTIDE SEQUENCE [LARGE SCALE GENOMIC DNA]</scope>
    <source>
        <strain evidence="7 8">NGM72.4</strain>
    </source>
</reference>
<evidence type="ECO:0000313" key="8">
    <source>
        <dbReference type="Proteomes" id="UP000477311"/>
    </source>
</evidence>
<feature type="binding site" evidence="6">
    <location>
        <position position="483"/>
    </location>
    <ligand>
        <name>Mg(2+)</name>
        <dbReference type="ChEBI" id="CHEBI:18420"/>
    </ligand>
</feature>
<evidence type="ECO:0000256" key="6">
    <source>
        <dbReference type="PIRSR" id="PIRSR601501-1"/>
    </source>
</evidence>
<organism evidence="7 8">
    <name type="scientific">Limisphaera ngatamarikiensis</name>
    <dbReference type="NCBI Taxonomy" id="1324935"/>
    <lineage>
        <taxon>Bacteria</taxon>
        <taxon>Pseudomonadati</taxon>
        <taxon>Verrucomicrobiota</taxon>
        <taxon>Verrucomicrobiia</taxon>
        <taxon>Limisphaerales</taxon>
        <taxon>Limisphaeraceae</taxon>
        <taxon>Limisphaera</taxon>
    </lineage>
</organism>
<feature type="binding site" evidence="6">
    <location>
        <position position="84"/>
    </location>
    <ligand>
        <name>Ni(2+)</name>
        <dbReference type="ChEBI" id="CHEBI:49786"/>
    </ligand>
</feature>
<keyword evidence="4 6" id="KW-0479">Metal-binding</keyword>
<dbReference type="AlphaFoldDB" id="A0A6M1RTE2"/>
<dbReference type="GO" id="GO:0008901">
    <property type="term" value="F:ferredoxin hydrogenase activity"/>
    <property type="evidence" value="ECO:0007669"/>
    <property type="project" value="InterPro"/>
</dbReference>
<comment type="cofactor">
    <cofactor evidence="1 6">
        <name>Ni(2+)</name>
        <dbReference type="ChEBI" id="CHEBI:49786"/>
    </cofactor>
</comment>